<dbReference type="EMBL" id="JBIAXI010000027">
    <property type="protein sequence ID" value="MFF4777934.1"/>
    <property type="molecule type" value="Genomic_DNA"/>
</dbReference>
<dbReference type="Pfam" id="PF01297">
    <property type="entry name" value="ZnuA"/>
    <property type="match status" value="1"/>
</dbReference>
<gene>
    <name evidence="7" type="primary">aztC</name>
    <name evidence="7" type="ORF">ACFY05_34425</name>
</gene>
<comment type="subcellular location">
    <subcellularLocation>
        <location evidence="1">Cell envelope</location>
    </subcellularLocation>
</comment>
<comment type="similarity">
    <text evidence="5">Belongs to the bacterial solute-binding protein 9 family.</text>
</comment>
<dbReference type="NCBIfam" id="NF040870">
    <property type="entry name" value="AztC"/>
    <property type="match status" value="1"/>
</dbReference>
<dbReference type="Gene3D" id="3.40.50.1980">
    <property type="entry name" value="Nitrogenase molybdenum iron protein domain"/>
    <property type="match status" value="2"/>
</dbReference>
<dbReference type="PRINTS" id="PR00691">
    <property type="entry name" value="ADHESINB"/>
</dbReference>
<feature type="region of interest" description="Disordered" evidence="6">
    <location>
        <begin position="141"/>
        <end position="166"/>
    </location>
</feature>
<keyword evidence="2 5" id="KW-0813">Transport</keyword>
<sequence>MTARLRGGPRRTVSAARTLVRATALRLAVLVMATVLGASVALAGCAGTGGRRPAVVVTTNILGDVTRRVVGDEADVTVLMKPDADPHSFAISAQEAAAIERAALVVYNGLGLEEGVLRNVEAAKDAGVATLAVGEGVDPIRYTTDHGGGPDGAAPGGTGNDLAGRPDPHFWTDPHRMARAVDLIAERVVDEVDGVDAAAVRANAARYRAEIEALDAWMETRFAAIPPARRNLVTNHHVFGYLAQRYGFTVVGAVIPSGTTLASPSASDLKSLADAVRAAGVPAIFADSSQPDRLAQVMAAEAGLEVRVVSLFTESLSTARTGASTYVEMMRSNTEAMVGGLGEG</sequence>
<evidence type="ECO:0000256" key="2">
    <source>
        <dbReference type="ARBA" id="ARBA00022448"/>
    </source>
</evidence>
<dbReference type="Proteomes" id="UP001602119">
    <property type="component" value="Unassembled WGS sequence"/>
</dbReference>
<name>A0ABW6VF00_MICFU</name>
<evidence type="ECO:0000256" key="4">
    <source>
        <dbReference type="ARBA" id="ARBA00022729"/>
    </source>
</evidence>
<dbReference type="InterPro" id="IPR006129">
    <property type="entry name" value="AdhesinB"/>
</dbReference>
<keyword evidence="8" id="KW-1185">Reference proteome</keyword>
<protein>
    <submittedName>
        <fullName evidence="7">Zinc ABC transporter substrate-binding protein AztC</fullName>
    </submittedName>
</protein>
<dbReference type="RefSeq" id="WP_387346437.1">
    <property type="nucleotide sequence ID" value="NZ_JBIAXI010000027.1"/>
</dbReference>
<organism evidence="7 8">
    <name type="scientific">Microtetraspora fusca</name>
    <dbReference type="NCBI Taxonomy" id="1997"/>
    <lineage>
        <taxon>Bacteria</taxon>
        <taxon>Bacillati</taxon>
        <taxon>Actinomycetota</taxon>
        <taxon>Actinomycetes</taxon>
        <taxon>Streptosporangiales</taxon>
        <taxon>Streptosporangiaceae</taxon>
        <taxon>Microtetraspora</taxon>
    </lineage>
</organism>
<dbReference type="PANTHER" id="PTHR42953:SF1">
    <property type="entry name" value="METAL-BINDING PROTEIN HI_0362-RELATED"/>
    <property type="match status" value="1"/>
</dbReference>
<keyword evidence="3" id="KW-0479">Metal-binding</keyword>
<dbReference type="InterPro" id="IPR050492">
    <property type="entry name" value="Bact_metal-bind_prot9"/>
</dbReference>
<keyword evidence="4" id="KW-0732">Signal</keyword>
<evidence type="ECO:0000313" key="7">
    <source>
        <dbReference type="EMBL" id="MFF4777934.1"/>
    </source>
</evidence>
<dbReference type="InterPro" id="IPR006128">
    <property type="entry name" value="Lipoprotein_PsaA-like"/>
</dbReference>
<evidence type="ECO:0000256" key="3">
    <source>
        <dbReference type="ARBA" id="ARBA00022723"/>
    </source>
</evidence>
<dbReference type="InterPro" id="IPR006127">
    <property type="entry name" value="ZnuA-like"/>
</dbReference>
<dbReference type="PRINTS" id="PR00690">
    <property type="entry name" value="ADHESNFAMILY"/>
</dbReference>
<reference evidence="7 8" key="1">
    <citation type="submission" date="2024-10" db="EMBL/GenBank/DDBJ databases">
        <title>The Natural Products Discovery Center: Release of the First 8490 Sequenced Strains for Exploring Actinobacteria Biosynthetic Diversity.</title>
        <authorList>
            <person name="Kalkreuter E."/>
            <person name="Kautsar S.A."/>
            <person name="Yang D."/>
            <person name="Bader C.D."/>
            <person name="Teijaro C.N."/>
            <person name="Fluegel L."/>
            <person name="Davis C.M."/>
            <person name="Simpson J.R."/>
            <person name="Lauterbach L."/>
            <person name="Steele A.D."/>
            <person name="Gui C."/>
            <person name="Meng S."/>
            <person name="Li G."/>
            <person name="Viehrig K."/>
            <person name="Ye F."/>
            <person name="Su P."/>
            <person name="Kiefer A.F."/>
            <person name="Nichols A."/>
            <person name="Cepeda A.J."/>
            <person name="Yan W."/>
            <person name="Fan B."/>
            <person name="Jiang Y."/>
            <person name="Adhikari A."/>
            <person name="Zheng C.-J."/>
            <person name="Schuster L."/>
            <person name="Cowan T.M."/>
            <person name="Smanski M.J."/>
            <person name="Chevrette M.G."/>
            <person name="De Carvalho L.P.S."/>
            <person name="Shen B."/>
        </authorList>
    </citation>
    <scope>NUCLEOTIDE SEQUENCE [LARGE SCALE GENOMIC DNA]</scope>
    <source>
        <strain evidence="7 8">NPDC001281</strain>
    </source>
</reference>
<evidence type="ECO:0000256" key="1">
    <source>
        <dbReference type="ARBA" id="ARBA00004196"/>
    </source>
</evidence>
<comment type="caution">
    <text evidence="7">The sequence shown here is derived from an EMBL/GenBank/DDBJ whole genome shotgun (WGS) entry which is preliminary data.</text>
</comment>
<accession>A0ABW6VF00</accession>
<evidence type="ECO:0000256" key="6">
    <source>
        <dbReference type="SAM" id="MobiDB-lite"/>
    </source>
</evidence>
<evidence type="ECO:0000256" key="5">
    <source>
        <dbReference type="RuleBase" id="RU003512"/>
    </source>
</evidence>
<feature type="compositionally biased region" description="Gly residues" evidence="6">
    <location>
        <begin position="146"/>
        <end position="159"/>
    </location>
</feature>
<dbReference type="InterPro" id="IPR047701">
    <property type="entry name" value="AztC-like"/>
</dbReference>
<dbReference type="SUPFAM" id="SSF53807">
    <property type="entry name" value="Helical backbone' metal receptor"/>
    <property type="match status" value="1"/>
</dbReference>
<dbReference type="PANTHER" id="PTHR42953">
    <property type="entry name" value="HIGH-AFFINITY ZINC UPTAKE SYSTEM PROTEIN ZNUA-RELATED"/>
    <property type="match status" value="1"/>
</dbReference>
<proteinExistence type="inferred from homology"/>
<evidence type="ECO:0000313" key="8">
    <source>
        <dbReference type="Proteomes" id="UP001602119"/>
    </source>
</evidence>